<feature type="transmembrane region" description="Helical" evidence="1">
    <location>
        <begin position="97"/>
        <end position="116"/>
    </location>
</feature>
<feature type="transmembrane region" description="Helical" evidence="1">
    <location>
        <begin position="71"/>
        <end position="91"/>
    </location>
</feature>
<organism evidence="2 3">
    <name type="scientific">Secundilactobacillus angelensis</name>
    <dbReference type="NCBI Taxonomy" id="2722706"/>
    <lineage>
        <taxon>Bacteria</taxon>
        <taxon>Bacillati</taxon>
        <taxon>Bacillota</taxon>
        <taxon>Bacilli</taxon>
        <taxon>Lactobacillales</taxon>
        <taxon>Lactobacillaceae</taxon>
        <taxon>Secundilactobacillus</taxon>
    </lineage>
</organism>
<dbReference type="RefSeq" id="WP_168924592.1">
    <property type="nucleotide sequence ID" value="NZ_JAAXLJ010000004.1"/>
</dbReference>
<accession>A0ABX1L0Z8</accession>
<comment type="caution">
    <text evidence="2">The sequence shown here is derived from an EMBL/GenBank/DDBJ whole genome shotgun (WGS) entry which is preliminary data.</text>
</comment>
<evidence type="ECO:0000313" key="3">
    <source>
        <dbReference type="Proteomes" id="UP000763447"/>
    </source>
</evidence>
<dbReference type="Proteomes" id="UP000763447">
    <property type="component" value="Unassembled WGS sequence"/>
</dbReference>
<reference evidence="2 3" key="1">
    <citation type="submission" date="2020-04" db="EMBL/GenBank/DDBJ databases">
        <title>A novel species of genus Lactobacillus that was isolated from fermented food Zha-chili.</title>
        <authorList>
            <person name="Zhang Z."/>
        </authorList>
    </citation>
    <scope>NUCLEOTIDE SEQUENCE [LARGE SCALE GENOMIC DNA]</scope>
    <source>
        <strain evidence="3">HBUAS51383</strain>
    </source>
</reference>
<keyword evidence="3" id="KW-1185">Reference proteome</keyword>
<feature type="transmembrane region" description="Helical" evidence="1">
    <location>
        <begin position="7"/>
        <end position="27"/>
    </location>
</feature>
<feature type="transmembrane region" description="Helical" evidence="1">
    <location>
        <begin position="33"/>
        <end position="51"/>
    </location>
</feature>
<protein>
    <submittedName>
        <fullName evidence="2">Uncharacterized protein</fullName>
    </submittedName>
</protein>
<evidence type="ECO:0000256" key="1">
    <source>
        <dbReference type="SAM" id="Phobius"/>
    </source>
</evidence>
<evidence type="ECO:0000313" key="2">
    <source>
        <dbReference type="EMBL" id="NLR17976.1"/>
    </source>
</evidence>
<proteinExistence type="predicted"/>
<keyword evidence="1" id="KW-0812">Transmembrane</keyword>
<keyword evidence="1" id="KW-1133">Transmembrane helix</keyword>
<dbReference type="EMBL" id="JAAXLJ010000004">
    <property type="protein sequence ID" value="NLR17976.1"/>
    <property type="molecule type" value="Genomic_DNA"/>
</dbReference>
<keyword evidence="1" id="KW-0472">Membrane</keyword>
<gene>
    <name evidence="2" type="ORF">HC026_03450</name>
</gene>
<name>A0ABX1L0Z8_9LACO</name>
<sequence length="132" mass="15191">MNSVIKWSLIILISIVCAWWAITPTTLTMTAKIILMIGFVICNVMLLRYTLQITDWKRLFKNRYAKGQMMVLEILGNFIIVFGWAAISPVHLTPLLFTAWLAVSVVCCAGNAYVYYRLVTYFFKNLVKVEDK</sequence>